<dbReference type="SUPFAM" id="SSF51735">
    <property type="entry name" value="NAD(P)-binding Rossmann-fold domains"/>
    <property type="match status" value="1"/>
</dbReference>
<proteinExistence type="inferred from homology"/>
<dbReference type="InterPro" id="IPR013328">
    <property type="entry name" value="6PGD_dom2"/>
</dbReference>
<evidence type="ECO:0000256" key="2">
    <source>
        <dbReference type="ARBA" id="ARBA00023027"/>
    </source>
</evidence>
<dbReference type="Gene3D" id="3.40.50.720">
    <property type="entry name" value="NAD(P)-binding Rossmann-like Domain"/>
    <property type="match status" value="1"/>
</dbReference>
<evidence type="ECO:0000313" key="7">
    <source>
        <dbReference type="Proteomes" id="UP000198510"/>
    </source>
</evidence>
<dbReference type="InterPro" id="IPR013118">
    <property type="entry name" value="Mannitol_DH_C"/>
</dbReference>
<evidence type="ECO:0000256" key="1">
    <source>
        <dbReference type="ARBA" id="ARBA00023002"/>
    </source>
</evidence>
<dbReference type="GO" id="GO:0008926">
    <property type="term" value="F:mannitol-1-phosphate 5-dehydrogenase activity"/>
    <property type="evidence" value="ECO:0007669"/>
    <property type="project" value="TreeGrafter"/>
</dbReference>
<dbReference type="Pfam" id="PF01232">
    <property type="entry name" value="Mannitol_dh"/>
    <property type="match status" value="1"/>
</dbReference>
<dbReference type="HAMAP" id="MF_00670">
    <property type="entry name" value="Altron_oxidoreduct"/>
    <property type="match status" value="1"/>
</dbReference>
<keyword evidence="1 3" id="KW-0560">Oxidoreductase</keyword>
<dbReference type="GO" id="GO:0019592">
    <property type="term" value="P:mannitol catabolic process"/>
    <property type="evidence" value="ECO:0007669"/>
    <property type="project" value="TreeGrafter"/>
</dbReference>
<evidence type="ECO:0000259" key="4">
    <source>
        <dbReference type="Pfam" id="PF01232"/>
    </source>
</evidence>
<dbReference type="Gene3D" id="1.10.1040.10">
    <property type="entry name" value="N-(1-d-carboxylethyl)-l-norvaline Dehydrogenase, domain 2"/>
    <property type="match status" value="1"/>
</dbReference>
<reference evidence="6 7" key="1">
    <citation type="submission" date="2016-10" db="EMBL/GenBank/DDBJ databases">
        <authorList>
            <person name="de Groot N.N."/>
        </authorList>
    </citation>
    <scope>NUCLEOTIDE SEQUENCE [LARGE SCALE GENOMIC DNA]</scope>
    <source>
        <strain evidence="6 7">DSM 25186</strain>
    </source>
</reference>
<dbReference type="InterPro" id="IPR036291">
    <property type="entry name" value="NAD(P)-bd_dom_sf"/>
</dbReference>
<dbReference type="SUPFAM" id="SSF48179">
    <property type="entry name" value="6-phosphogluconate dehydrogenase C-terminal domain-like"/>
    <property type="match status" value="1"/>
</dbReference>
<comment type="pathway">
    <text evidence="3">Carbohydrate metabolism; pentose and glucuronate interconversion.</text>
</comment>
<accession>A0A1G8WX56</accession>
<evidence type="ECO:0000256" key="3">
    <source>
        <dbReference type="HAMAP-Rule" id="MF_00670"/>
    </source>
</evidence>
<feature type="binding site" evidence="3">
    <location>
        <begin position="13"/>
        <end position="24"/>
    </location>
    <ligand>
        <name>NAD(+)</name>
        <dbReference type="ChEBI" id="CHEBI:57540"/>
    </ligand>
</feature>
<dbReference type="PRINTS" id="PR00084">
    <property type="entry name" value="MTLDHDRGNASE"/>
</dbReference>
<name>A0A1G8WX56_9BACT</name>
<comment type="catalytic activity">
    <reaction evidence="3">
        <text>D-altronate + NAD(+) = keto-D-tagaturonate + NADH + H(+)</text>
        <dbReference type="Rhea" id="RHEA:17813"/>
        <dbReference type="ChEBI" id="CHEBI:15378"/>
        <dbReference type="ChEBI" id="CHEBI:17360"/>
        <dbReference type="ChEBI" id="CHEBI:17886"/>
        <dbReference type="ChEBI" id="CHEBI:57540"/>
        <dbReference type="ChEBI" id="CHEBI:57945"/>
        <dbReference type="EC" id="1.1.1.58"/>
    </reaction>
</comment>
<dbReference type="GO" id="GO:0005829">
    <property type="term" value="C:cytosol"/>
    <property type="evidence" value="ECO:0007669"/>
    <property type="project" value="TreeGrafter"/>
</dbReference>
<dbReference type="InterPro" id="IPR000669">
    <property type="entry name" value="Mannitol_DH"/>
</dbReference>
<dbReference type="InterPro" id="IPR023668">
    <property type="entry name" value="Altronate_OxRdtase"/>
</dbReference>
<gene>
    <name evidence="3" type="primary">uxaB</name>
    <name evidence="6" type="ORF">SAMN05421823_101210</name>
</gene>
<dbReference type="EC" id="1.1.1.58" evidence="3"/>
<dbReference type="GO" id="GO:0009026">
    <property type="term" value="F:tagaturonate reductase activity"/>
    <property type="evidence" value="ECO:0007669"/>
    <property type="project" value="UniProtKB-UniRule"/>
</dbReference>
<dbReference type="UniPathway" id="UPA00246"/>
<dbReference type="PANTHER" id="PTHR30524">
    <property type="entry name" value="MANNITOL-1-PHOSPHATE 5-DEHYDROGENASE"/>
    <property type="match status" value="1"/>
</dbReference>
<dbReference type="OrthoDB" id="9768714at2"/>
<dbReference type="NCBIfam" id="NF002969">
    <property type="entry name" value="PRK03643.1"/>
    <property type="match status" value="1"/>
</dbReference>
<feature type="domain" description="Mannitol dehydrogenase C-terminal" evidence="5">
    <location>
        <begin position="267"/>
        <end position="464"/>
    </location>
</feature>
<comment type="similarity">
    <text evidence="3">Belongs to the mannitol dehydrogenase family. UxaB subfamily.</text>
</comment>
<evidence type="ECO:0000259" key="5">
    <source>
        <dbReference type="Pfam" id="PF08125"/>
    </source>
</evidence>
<dbReference type="PANTHER" id="PTHR30524:SF0">
    <property type="entry name" value="ALTRONATE OXIDOREDUCTASE-RELATED"/>
    <property type="match status" value="1"/>
</dbReference>
<dbReference type="Pfam" id="PF08125">
    <property type="entry name" value="Mannitol_dh_C"/>
    <property type="match status" value="1"/>
</dbReference>
<sequence>MFPTDKTKRPERILQFGEGNFLRAFVDWIVQSMNDKTDFDGSVVVVQPIAQGMVDLLNQQDSRYTLYLQGIRQGQVVSEHQVIDSISRGLNPYTQWDAFLQTAEQPEMRFMVSNTTEAGIATDANDWSDQTPPTTFPAKLTCWLQRRYQTFGGAADKGIIFLPCELINYNGDKLKTAMLYYVDLWGLDEGFKAWIEAHCTFCNTLVDRIVPGFPRDRIQEIHEELGYKDQLVVEGEQFHLWVIEAPESVQNEFPADRAGLNVKFVRDMQPYRTRKVRILNGAHTTMVPVAYLYGLRTVRESVEHDVVGSYIHQAIFEEIIPTLDLPREELEEFANDVLERFRNPYIQHYLISIALNSTSKFETRVLPSLLTYQEQTGKLPQRLVFALAALIRFYKGDVDGESIDLKDDQDTLDLFGEIWKGWDGTDAGLRQLVEIVLGYEKIWKQNLNEVPGLTDAVAGYVKAIDEKGMKSALEEAAFAEVNSGS</sequence>
<dbReference type="STRING" id="1075417.SAMN05421823_101210"/>
<dbReference type="RefSeq" id="WP_089678034.1">
    <property type="nucleotide sequence ID" value="NZ_FNFO01000001.1"/>
</dbReference>
<dbReference type="InterPro" id="IPR008927">
    <property type="entry name" value="6-PGluconate_DH-like_C_sf"/>
</dbReference>
<feature type="domain" description="Mannitol dehydrogenase N-terminal" evidence="4">
    <location>
        <begin position="11"/>
        <end position="252"/>
    </location>
</feature>
<dbReference type="EMBL" id="FNFO01000001">
    <property type="protein sequence ID" value="SDJ82978.1"/>
    <property type="molecule type" value="Genomic_DNA"/>
</dbReference>
<evidence type="ECO:0000313" key="6">
    <source>
        <dbReference type="EMBL" id="SDJ82978.1"/>
    </source>
</evidence>
<keyword evidence="7" id="KW-1185">Reference proteome</keyword>
<keyword evidence="2 3" id="KW-0520">NAD</keyword>
<organism evidence="6 7">
    <name type="scientific">Catalinimonas alkaloidigena</name>
    <dbReference type="NCBI Taxonomy" id="1075417"/>
    <lineage>
        <taxon>Bacteria</taxon>
        <taxon>Pseudomonadati</taxon>
        <taxon>Bacteroidota</taxon>
        <taxon>Cytophagia</taxon>
        <taxon>Cytophagales</taxon>
        <taxon>Catalimonadaceae</taxon>
        <taxon>Catalinimonas</taxon>
    </lineage>
</organism>
<dbReference type="InterPro" id="IPR013131">
    <property type="entry name" value="Mannitol_DH_N"/>
</dbReference>
<dbReference type="Proteomes" id="UP000198510">
    <property type="component" value="Unassembled WGS sequence"/>
</dbReference>
<dbReference type="AlphaFoldDB" id="A0A1G8WX56"/>
<protein>
    <recommendedName>
        <fullName evidence="3">Altronate oxidoreductase</fullName>
        <ecNumber evidence="3">1.1.1.58</ecNumber>
    </recommendedName>
    <alternativeName>
        <fullName evidence="3">Tagaturonate dehydrogenase</fullName>
    </alternativeName>
    <alternativeName>
        <fullName evidence="3">Tagaturonate reductase</fullName>
    </alternativeName>
</protein>